<reference evidence="1 2" key="1">
    <citation type="submission" date="2024-05" db="EMBL/GenBank/DDBJ databases">
        <title>Genome sequencing and assembly of Indian major carp, Cirrhinus mrigala (Hamilton, 1822).</title>
        <authorList>
            <person name="Mohindra V."/>
            <person name="Chowdhury L.M."/>
            <person name="Lal K."/>
            <person name="Jena J.K."/>
        </authorList>
    </citation>
    <scope>NUCLEOTIDE SEQUENCE [LARGE SCALE GENOMIC DNA]</scope>
    <source>
        <strain evidence="1">CM1030</strain>
        <tissue evidence="1">Blood</tissue>
    </source>
</reference>
<name>A0ABD0MEW0_CIRMR</name>
<accession>A0ABD0MEW0</accession>
<comment type="caution">
    <text evidence="1">The sequence shown here is derived from an EMBL/GenBank/DDBJ whole genome shotgun (WGS) entry which is preliminary data.</text>
</comment>
<dbReference type="InterPro" id="IPR052055">
    <property type="entry name" value="Hepadnavirus_pol/RT"/>
</dbReference>
<evidence type="ECO:0000313" key="2">
    <source>
        <dbReference type="Proteomes" id="UP001529510"/>
    </source>
</evidence>
<keyword evidence="2" id="KW-1185">Reference proteome</keyword>
<dbReference type="PANTHER" id="PTHR33050:SF7">
    <property type="entry name" value="RIBONUCLEASE H"/>
    <property type="match status" value="1"/>
</dbReference>
<protein>
    <recommendedName>
        <fullName evidence="3">Reverse transcriptase domain-containing protein</fullName>
    </recommendedName>
</protein>
<dbReference type="Proteomes" id="UP001529510">
    <property type="component" value="Unassembled WGS sequence"/>
</dbReference>
<proteinExistence type="predicted"/>
<evidence type="ECO:0008006" key="3">
    <source>
        <dbReference type="Google" id="ProtNLM"/>
    </source>
</evidence>
<dbReference type="AlphaFoldDB" id="A0ABD0MEW0"/>
<dbReference type="EMBL" id="JAMKFB020000831">
    <property type="protein sequence ID" value="KAL0147016.1"/>
    <property type="molecule type" value="Genomic_DNA"/>
</dbReference>
<dbReference type="InterPro" id="IPR043128">
    <property type="entry name" value="Rev_trsase/Diguanyl_cyclase"/>
</dbReference>
<sequence length="241" mass="26319">GKDADVETVPLAQNESGFTATTSSSPKKDGGLRPILDLRRLNRALMRRLFRILTLQQILSQCMDAALFPLKQKGICILNYLNDWLILVQSEDKLLPHRSFLLSHLDCLGLRVNFAKSALSPSQWISFLGTVLDLTLMRAVVVPERALAIQQLTASFKIGASHPLKAVQKMLGLMASSSPVPQLGLLLMRPLAETESSIPCLTSRMPSCQCRPGLCSSASSLEGPSVLKLPNLLLYSFPPSP</sequence>
<dbReference type="Gene3D" id="3.30.70.270">
    <property type="match status" value="1"/>
</dbReference>
<evidence type="ECO:0000313" key="1">
    <source>
        <dbReference type="EMBL" id="KAL0147016.1"/>
    </source>
</evidence>
<feature type="non-terminal residue" evidence="1">
    <location>
        <position position="1"/>
    </location>
</feature>
<gene>
    <name evidence="1" type="ORF">M9458_057540</name>
</gene>
<dbReference type="PANTHER" id="PTHR33050">
    <property type="entry name" value="REVERSE TRANSCRIPTASE DOMAIN-CONTAINING PROTEIN"/>
    <property type="match status" value="1"/>
</dbReference>
<dbReference type="InterPro" id="IPR043502">
    <property type="entry name" value="DNA/RNA_pol_sf"/>
</dbReference>
<organism evidence="1 2">
    <name type="scientific">Cirrhinus mrigala</name>
    <name type="common">Mrigala</name>
    <dbReference type="NCBI Taxonomy" id="683832"/>
    <lineage>
        <taxon>Eukaryota</taxon>
        <taxon>Metazoa</taxon>
        <taxon>Chordata</taxon>
        <taxon>Craniata</taxon>
        <taxon>Vertebrata</taxon>
        <taxon>Euteleostomi</taxon>
        <taxon>Actinopterygii</taxon>
        <taxon>Neopterygii</taxon>
        <taxon>Teleostei</taxon>
        <taxon>Ostariophysi</taxon>
        <taxon>Cypriniformes</taxon>
        <taxon>Cyprinidae</taxon>
        <taxon>Labeoninae</taxon>
        <taxon>Labeonini</taxon>
        <taxon>Cirrhinus</taxon>
    </lineage>
</organism>
<dbReference type="SUPFAM" id="SSF56672">
    <property type="entry name" value="DNA/RNA polymerases"/>
    <property type="match status" value="1"/>
</dbReference>